<comment type="similarity">
    <text evidence="2 7">Belongs to the complex I subunit 1 family.</text>
</comment>
<reference evidence="10" key="1">
    <citation type="submission" date="2016-04" db="EMBL/GenBank/DDBJ databases">
        <title>The complete mitochondrial genome of Acanthosentis cheni (Acanthocephala: Quadrigyridae).</title>
        <authorList>
            <person name="Song R."/>
        </authorList>
    </citation>
    <scope>NUCLEOTIDE SEQUENCE</scope>
</reference>
<keyword evidence="6 9" id="KW-0472">Membrane</keyword>
<geneLocation type="mitochondrion" evidence="10"/>
<evidence type="ECO:0000256" key="4">
    <source>
        <dbReference type="ARBA" id="ARBA00022692"/>
    </source>
</evidence>
<evidence type="ECO:0000256" key="7">
    <source>
        <dbReference type="RuleBase" id="RU000471"/>
    </source>
</evidence>
<accession>A0A1W5PWL7</accession>
<name>A0A1W5PWL7_9BILA</name>
<dbReference type="PANTHER" id="PTHR11432">
    <property type="entry name" value="NADH DEHYDROGENASE SUBUNIT 1"/>
    <property type="match status" value="1"/>
</dbReference>
<protein>
    <recommendedName>
        <fullName evidence="3 8">NADH-ubiquinone oxidoreductase chain 1</fullName>
        <ecNumber evidence="8">7.1.1.2</ecNumber>
    </recommendedName>
</protein>
<evidence type="ECO:0000256" key="1">
    <source>
        <dbReference type="ARBA" id="ARBA00004141"/>
    </source>
</evidence>
<proteinExistence type="inferred from homology"/>
<feature type="transmembrane region" description="Helical" evidence="9">
    <location>
        <begin position="61"/>
        <end position="81"/>
    </location>
</feature>
<feature type="transmembrane region" description="Helical" evidence="9">
    <location>
        <begin position="134"/>
        <end position="154"/>
    </location>
</feature>
<comment type="catalytic activity">
    <reaction evidence="8">
        <text>a ubiquinone + NADH + 5 H(+)(in) = a ubiquinol + NAD(+) + 4 H(+)(out)</text>
        <dbReference type="Rhea" id="RHEA:29091"/>
        <dbReference type="Rhea" id="RHEA-COMP:9565"/>
        <dbReference type="Rhea" id="RHEA-COMP:9566"/>
        <dbReference type="ChEBI" id="CHEBI:15378"/>
        <dbReference type="ChEBI" id="CHEBI:16389"/>
        <dbReference type="ChEBI" id="CHEBI:17976"/>
        <dbReference type="ChEBI" id="CHEBI:57540"/>
        <dbReference type="ChEBI" id="CHEBI:57945"/>
        <dbReference type="EC" id="7.1.1.2"/>
    </reaction>
</comment>
<evidence type="ECO:0000256" key="8">
    <source>
        <dbReference type="RuleBase" id="RU000473"/>
    </source>
</evidence>
<keyword evidence="7" id="KW-0520">NAD</keyword>
<evidence type="ECO:0000313" key="10">
    <source>
        <dbReference type="EMBL" id="APH07732.1"/>
    </source>
</evidence>
<evidence type="ECO:0000256" key="6">
    <source>
        <dbReference type="ARBA" id="ARBA00023136"/>
    </source>
</evidence>
<dbReference type="GO" id="GO:0003954">
    <property type="term" value="F:NADH dehydrogenase activity"/>
    <property type="evidence" value="ECO:0007669"/>
    <property type="project" value="TreeGrafter"/>
</dbReference>
<evidence type="ECO:0000256" key="9">
    <source>
        <dbReference type="SAM" id="Phobius"/>
    </source>
</evidence>
<comment type="subcellular location">
    <subcellularLocation>
        <location evidence="1">Membrane</location>
        <topology evidence="1">Multi-pass membrane protein</topology>
    </subcellularLocation>
    <subcellularLocation>
        <location evidence="7">Mitochondrion inner membrane</location>
        <topology evidence="7">Multi-pass membrane protein</topology>
    </subcellularLocation>
</comment>
<feature type="transmembrane region" description="Helical" evidence="9">
    <location>
        <begin position="225"/>
        <end position="245"/>
    </location>
</feature>
<keyword evidence="8 10" id="KW-0496">Mitochondrion</keyword>
<feature type="transmembrane region" description="Helical" evidence="9">
    <location>
        <begin position="160"/>
        <end position="179"/>
    </location>
</feature>
<evidence type="ECO:0000256" key="3">
    <source>
        <dbReference type="ARBA" id="ARBA00021009"/>
    </source>
</evidence>
<organism evidence="10">
    <name type="scientific">Acanthogyrus cheni</name>
    <dbReference type="NCBI Taxonomy" id="1381719"/>
    <lineage>
        <taxon>Eukaryota</taxon>
        <taxon>Metazoa</taxon>
        <taxon>Spiralia</taxon>
        <taxon>Lophotrochozoa</taxon>
        <taxon>Acanthocephala</taxon>
        <taxon>Eoacanthocephala</taxon>
        <taxon>Gyracanthocephala</taxon>
        <taxon>Quadrigyridae</taxon>
        <taxon>Acanthogyrus</taxon>
    </lineage>
</organism>
<gene>
    <name evidence="10" type="primary">ND1</name>
</gene>
<dbReference type="GO" id="GO:0009060">
    <property type="term" value="P:aerobic respiration"/>
    <property type="evidence" value="ECO:0007669"/>
    <property type="project" value="TreeGrafter"/>
</dbReference>
<evidence type="ECO:0000256" key="5">
    <source>
        <dbReference type="ARBA" id="ARBA00022989"/>
    </source>
</evidence>
<dbReference type="InterPro" id="IPR001694">
    <property type="entry name" value="NADH_UbQ_OxRdtase_su1/FPO"/>
</dbReference>
<keyword evidence="4 7" id="KW-0812">Transmembrane</keyword>
<dbReference type="EC" id="7.1.1.2" evidence="8"/>
<evidence type="ECO:0000256" key="2">
    <source>
        <dbReference type="ARBA" id="ARBA00010535"/>
    </source>
</evidence>
<dbReference type="GO" id="GO:0005743">
    <property type="term" value="C:mitochondrial inner membrane"/>
    <property type="evidence" value="ECO:0007669"/>
    <property type="project" value="UniProtKB-SubCell"/>
</dbReference>
<dbReference type="PANTHER" id="PTHR11432:SF3">
    <property type="entry name" value="NADH-UBIQUINONE OXIDOREDUCTASE CHAIN 1"/>
    <property type="match status" value="1"/>
</dbReference>
<keyword evidence="8" id="KW-0830">Ubiquinone</keyword>
<dbReference type="AlphaFoldDB" id="A0A1W5PWL7"/>
<keyword evidence="5 9" id="KW-1133">Transmembrane helix</keyword>
<feature type="transmembrane region" description="Helical" evidence="9">
    <location>
        <begin position="200"/>
        <end position="219"/>
    </location>
</feature>
<feature type="transmembrane region" description="Helical" evidence="9">
    <location>
        <begin position="257"/>
        <end position="280"/>
    </location>
</feature>
<dbReference type="Pfam" id="PF00146">
    <property type="entry name" value="NADHdh"/>
    <property type="match status" value="1"/>
</dbReference>
<dbReference type="GO" id="GO:0008137">
    <property type="term" value="F:NADH dehydrogenase (ubiquinone) activity"/>
    <property type="evidence" value="ECO:0007669"/>
    <property type="project" value="UniProtKB-EC"/>
</dbReference>
<feature type="transmembrane region" description="Helical" evidence="9">
    <location>
        <begin position="93"/>
        <end position="122"/>
    </location>
</feature>
<dbReference type="EMBL" id="KX108947">
    <property type="protein sequence ID" value="APH07732.1"/>
    <property type="molecule type" value="Genomic_DNA"/>
</dbReference>
<sequence>MVLISFVSVAFFTLLDRKVLGYGQIRKGPNKSVFMGVLLPLVDGVKLFFKNFMFPNSTIFPLVLLGGVIVFCSMVFTWVVVNSFFGGLESVPFILMVLFISGFSVVGVFTMGLFSSGVYSYLGVLRSVAQMVSYEVVMGLVLLVLVVFSLSLYSLMRIPVLLVLVFVPTYLLAVIMEVNRTPVDFLEGESELVSGGVTELGGLVFALMFMGEYGFMAVYSVLLSIYVFGCVYVSVVFMGILLMSWLRLSLPRFRYDLLMLVSWKFMMPLIMVLILVVWGLI</sequence>